<dbReference type="Proteomes" id="UP001172673">
    <property type="component" value="Unassembled WGS sequence"/>
</dbReference>
<sequence>MANAATSIDVSLQRSIEHLIKTETAFCNVVRSFATWRQTFRHHLDNINDDSTLTAGPHTDLDLTSGSLSIEHRREAVASIVRQICGKILDEVFNTLTEIIVTMCNKTRNFDLLLGEAKWIDISQLLNHHGNSLQAPAAFVQTRRAYHMDKIHSYLAEGTSVEICKSRILDHCFEYGKAVAVALSSLKSFQNGQLRLYLTKHYFPSGSSDKALQDCIHARWEALVAERMAHLDKKMIQLYVQDLMIRVQMTDMGQDLHELHQVDLRANLPM</sequence>
<proteinExistence type="predicted"/>
<keyword evidence="2" id="KW-1185">Reference proteome</keyword>
<protein>
    <submittedName>
        <fullName evidence="1">Uncharacterized protein</fullName>
    </submittedName>
</protein>
<comment type="caution">
    <text evidence="1">The sequence shown here is derived from an EMBL/GenBank/DDBJ whole genome shotgun (WGS) entry which is preliminary data.</text>
</comment>
<accession>A0AA38X3F1</accession>
<name>A0AA38X3F1_9EURO</name>
<organism evidence="1 2">
    <name type="scientific">Cladophialophora chaetospira</name>
    <dbReference type="NCBI Taxonomy" id="386627"/>
    <lineage>
        <taxon>Eukaryota</taxon>
        <taxon>Fungi</taxon>
        <taxon>Dikarya</taxon>
        <taxon>Ascomycota</taxon>
        <taxon>Pezizomycotina</taxon>
        <taxon>Eurotiomycetes</taxon>
        <taxon>Chaetothyriomycetidae</taxon>
        <taxon>Chaetothyriales</taxon>
        <taxon>Herpotrichiellaceae</taxon>
        <taxon>Cladophialophora</taxon>
    </lineage>
</organism>
<evidence type="ECO:0000313" key="2">
    <source>
        <dbReference type="Proteomes" id="UP001172673"/>
    </source>
</evidence>
<dbReference type="EMBL" id="JAPDRK010000014">
    <property type="protein sequence ID" value="KAJ9606060.1"/>
    <property type="molecule type" value="Genomic_DNA"/>
</dbReference>
<evidence type="ECO:0000313" key="1">
    <source>
        <dbReference type="EMBL" id="KAJ9606060.1"/>
    </source>
</evidence>
<dbReference type="AlphaFoldDB" id="A0AA38X3F1"/>
<reference evidence="1" key="1">
    <citation type="submission" date="2022-10" db="EMBL/GenBank/DDBJ databases">
        <title>Culturing micro-colonial fungi from biological soil crusts in the Mojave desert and describing Neophaeococcomyces mojavensis, and introducing the new genera and species Taxawa tesnikishii.</title>
        <authorList>
            <person name="Kurbessoian T."/>
            <person name="Stajich J.E."/>
        </authorList>
    </citation>
    <scope>NUCLEOTIDE SEQUENCE</scope>
    <source>
        <strain evidence="1">TK_41</strain>
    </source>
</reference>
<gene>
    <name evidence="1" type="ORF">H2200_009021</name>
</gene>